<name>A0A552UTJ2_9FLAO</name>
<sequence length="79" mass="9053">METITAFITAHHKSLSLMAIAVVIRLWVNRRRFYRRGLGGRQHFSSYGKAIFTTLIEKVLMLTSFLFIVAAILLFITGH</sequence>
<comment type="caution">
    <text evidence="2">The sequence shown here is derived from an EMBL/GenBank/DDBJ whole genome shotgun (WGS) entry which is preliminary data.</text>
</comment>
<dbReference type="EMBL" id="VJVZ01000018">
    <property type="protein sequence ID" value="TRW21552.1"/>
    <property type="molecule type" value="Genomic_DNA"/>
</dbReference>
<keyword evidence="3" id="KW-1185">Reference proteome</keyword>
<keyword evidence="1" id="KW-0812">Transmembrane</keyword>
<dbReference type="RefSeq" id="WP_143375212.1">
    <property type="nucleotide sequence ID" value="NZ_VJVZ01000018.1"/>
</dbReference>
<evidence type="ECO:0000313" key="3">
    <source>
        <dbReference type="Proteomes" id="UP000320643"/>
    </source>
</evidence>
<gene>
    <name evidence="2" type="ORF">FMM05_20050</name>
</gene>
<evidence type="ECO:0000313" key="2">
    <source>
        <dbReference type="EMBL" id="TRW21552.1"/>
    </source>
</evidence>
<organism evidence="2 3">
    <name type="scientific">Flavobacterium zepuense</name>
    <dbReference type="NCBI Taxonomy" id="2593302"/>
    <lineage>
        <taxon>Bacteria</taxon>
        <taxon>Pseudomonadati</taxon>
        <taxon>Bacteroidota</taxon>
        <taxon>Flavobacteriia</taxon>
        <taxon>Flavobacteriales</taxon>
        <taxon>Flavobacteriaceae</taxon>
        <taxon>Flavobacterium</taxon>
    </lineage>
</organism>
<protein>
    <submittedName>
        <fullName evidence="2">Uncharacterized protein</fullName>
    </submittedName>
</protein>
<keyword evidence="1" id="KW-1133">Transmembrane helix</keyword>
<reference evidence="2 3" key="1">
    <citation type="submission" date="2019-07" db="EMBL/GenBank/DDBJ databases">
        <title>Flavobacterium sp. nov., isolated from glacier ice.</title>
        <authorList>
            <person name="Liu Q."/>
            <person name="Xin Y.-H."/>
        </authorList>
    </citation>
    <scope>NUCLEOTIDE SEQUENCE [LARGE SCALE GENOMIC DNA]</scope>
    <source>
        <strain evidence="2 3">ZT4R6</strain>
    </source>
</reference>
<dbReference type="Proteomes" id="UP000320643">
    <property type="component" value="Unassembled WGS sequence"/>
</dbReference>
<accession>A0A552UTJ2</accession>
<feature type="transmembrane region" description="Helical" evidence="1">
    <location>
        <begin position="59"/>
        <end position="78"/>
    </location>
</feature>
<evidence type="ECO:0000256" key="1">
    <source>
        <dbReference type="SAM" id="Phobius"/>
    </source>
</evidence>
<dbReference type="AlphaFoldDB" id="A0A552UTJ2"/>
<dbReference type="OrthoDB" id="1376305at2"/>
<feature type="transmembrane region" description="Helical" evidence="1">
    <location>
        <begin position="6"/>
        <end position="28"/>
    </location>
</feature>
<proteinExistence type="predicted"/>
<keyword evidence="1" id="KW-0472">Membrane</keyword>